<reference evidence="4 5" key="1">
    <citation type="submission" date="2019-11" db="EMBL/GenBank/DDBJ databases">
        <authorList>
            <person name="Jiang L.-Q."/>
        </authorList>
    </citation>
    <scope>NUCLEOTIDE SEQUENCE [LARGE SCALE GENOMIC DNA]</scope>
    <source>
        <strain evidence="4 5">YIM 132087</strain>
    </source>
</reference>
<dbReference type="Pfam" id="PF06032">
    <property type="entry name" value="S-Me-THD_N"/>
    <property type="match status" value="1"/>
</dbReference>
<evidence type="ECO:0000256" key="1">
    <source>
        <dbReference type="SAM" id="MobiDB-lite"/>
    </source>
</evidence>
<feature type="domain" description="S-Me-THD-like C-terminal" evidence="3">
    <location>
        <begin position="257"/>
        <end position="440"/>
    </location>
</feature>
<evidence type="ECO:0000259" key="2">
    <source>
        <dbReference type="Pfam" id="PF06032"/>
    </source>
</evidence>
<feature type="region of interest" description="Disordered" evidence="1">
    <location>
        <begin position="1"/>
        <end position="81"/>
    </location>
</feature>
<dbReference type="InterPro" id="IPR048350">
    <property type="entry name" value="S-Me-THD-like_C"/>
</dbReference>
<proteinExistence type="predicted"/>
<dbReference type="Proteomes" id="UP000460221">
    <property type="component" value="Unassembled WGS sequence"/>
</dbReference>
<name>A0A7K1FN24_9ACTN</name>
<comment type="caution">
    <text evidence="4">The sequence shown here is derived from an EMBL/GenBank/DDBJ whole genome shotgun (WGS) entry which is preliminary data.</text>
</comment>
<dbReference type="Gene3D" id="3.40.1610.10">
    <property type="entry name" value="CV3147-like domain"/>
    <property type="match status" value="1"/>
</dbReference>
<dbReference type="AlphaFoldDB" id="A0A7K1FN24"/>
<dbReference type="SUPFAM" id="SSF160991">
    <property type="entry name" value="CV3147-like"/>
    <property type="match status" value="1"/>
</dbReference>
<gene>
    <name evidence="4" type="ORF">GIS00_16690</name>
</gene>
<evidence type="ECO:0000313" key="4">
    <source>
        <dbReference type="EMBL" id="MTD15572.1"/>
    </source>
</evidence>
<accession>A0A7K1FN24</accession>
<evidence type="ECO:0000259" key="3">
    <source>
        <dbReference type="Pfam" id="PF20906"/>
    </source>
</evidence>
<feature type="domain" description="S-Me-THD N-terminal" evidence="2">
    <location>
        <begin position="97"/>
        <end position="252"/>
    </location>
</feature>
<dbReference type="Pfam" id="PF20906">
    <property type="entry name" value="S-Me-THD_C"/>
    <property type="match status" value="1"/>
</dbReference>
<organism evidence="4 5">
    <name type="scientific">Nakamurella alba</name>
    <dbReference type="NCBI Taxonomy" id="2665158"/>
    <lineage>
        <taxon>Bacteria</taxon>
        <taxon>Bacillati</taxon>
        <taxon>Actinomycetota</taxon>
        <taxon>Actinomycetes</taxon>
        <taxon>Nakamurellales</taxon>
        <taxon>Nakamurellaceae</taxon>
        <taxon>Nakamurella</taxon>
    </lineage>
</organism>
<sequence>MARRDRGDRLGATPGAGQPGPAGAGHRDRDGQRRRPGIGRGGGDVDRRRALQPGRDGADPGAGVRTRPHHRAGGGPVTGQQVSPYVGAAAVVTADDVAAYYEGATFYSPADGNASKASLIDWVASLIDDTGPVVLHRPAALPADALSAAICVIGSGSALADLPPSGDEFSGAVRELEQHVGGRMGAVYPLAAATVSAMAPLAAAADLGVPLLDCDGMGRTFALVHHTAMHLGGISTGPLVMRGATGESVLIEAPDPARADALARPSVEVLGGWAAFAGYPGPIGALTRAALPGTVSRLINVGRLLMEPGEADVVVGRLSAITGTRRIGRGRIVELEHLSRPTDFTVPAHPSSVIIDESGGAILRLELRSEVVAVFSDGALTAAAPDLVCLFDVDRGRLSPLDSLQPGDLVDVLVTPADGVWYSPEALAMVGPASHGIPLDHPRKR</sequence>
<evidence type="ECO:0000313" key="5">
    <source>
        <dbReference type="Proteomes" id="UP000460221"/>
    </source>
</evidence>
<dbReference type="EMBL" id="WLYK01000006">
    <property type="protein sequence ID" value="MTD15572.1"/>
    <property type="molecule type" value="Genomic_DNA"/>
</dbReference>
<protein>
    <submittedName>
        <fullName evidence="4">DUF917 family protein</fullName>
    </submittedName>
</protein>
<dbReference type="InterPro" id="IPR027479">
    <property type="entry name" value="S-Me-THD_N_sf"/>
</dbReference>
<keyword evidence="5" id="KW-1185">Reference proteome</keyword>
<dbReference type="InterPro" id="IPR010318">
    <property type="entry name" value="S-Me-THD_N"/>
</dbReference>